<feature type="compositionally biased region" description="Low complexity" evidence="1">
    <location>
        <begin position="382"/>
        <end position="392"/>
    </location>
</feature>
<dbReference type="EMBL" id="CAMXCT030006541">
    <property type="protein sequence ID" value="CAL4802947.1"/>
    <property type="molecule type" value="Genomic_DNA"/>
</dbReference>
<dbReference type="EMBL" id="CAMXCT020006541">
    <property type="protein sequence ID" value="CAL1169010.1"/>
    <property type="molecule type" value="Genomic_DNA"/>
</dbReference>
<gene>
    <name evidence="2" type="ORF">C1SCF055_LOCUS40455</name>
</gene>
<organism evidence="2">
    <name type="scientific">Cladocopium goreaui</name>
    <dbReference type="NCBI Taxonomy" id="2562237"/>
    <lineage>
        <taxon>Eukaryota</taxon>
        <taxon>Sar</taxon>
        <taxon>Alveolata</taxon>
        <taxon>Dinophyceae</taxon>
        <taxon>Suessiales</taxon>
        <taxon>Symbiodiniaceae</taxon>
        <taxon>Cladocopium</taxon>
    </lineage>
</organism>
<reference evidence="2" key="1">
    <citation type="submission" date="2022-10" db="EMBL/GenBank/DDBJ databases">
        <authorList>
            <person name="Chen Y."/>
            <person name="Dougan E. K."/>
            <person name="Chan C."/>
            <person name="Rhodes N."/>
            <person name="Thang M."/>
        </authorList>
    </citation>
    <scope>NUCLEOTIDE SEQUENCE</scope>
</reference>
<dbReference type="EMBL" id="CAMXCT010006541">
    <property type="protein sequence ID" value="CAI4015635.1"/>
    <property type="molecule type" value="Genomic_DNA"/>
</dbReference>
<protein>
    <submittedName>
        <fullName evidence="2">Uncharacterized protein</fullName>
    </submittedName>
</protein>
<keyword evidence="4" id="KW-1185">Reference proteome</keyword>
<name>A0A9P1DSQ5_9DINO</name>
<proteinExistence type="predicted"/>
<reference evidence="3" key="2">
    <citation type="submission" date="2024-04" db="EMBL/GenBank/DDBJ databases">
        <authorList>
            <person name="Chen Y."/>
            <person name="Shah S."/>
            <person name="Dougan E. K."/>
            <person name="Thang M."/>
            <person name="Chan C."/>
        </authorList>
    </citation>
    <scope>NUCLEOTIDE SEQUENCE [LARGE SCALE GENOMIC DNA]</scope>
</reference>
<evidence type="ECO:0000313" key="3">
    <source>
        <dbReference type="EMBL" id="CAL1169010.1"/>
    </source>
</evidence>
<dbReference type="Proteomes" id="UP001152797">
    <property type="component" value="Unassembled WGS sequence"/>
</dbReference>
<feature type="region of interest" description="Disordered" evidence="1">
    <location>
        <begin position="547"/>
        <end position="568"/>
    </location>
</feature>
<evidence type="ECO:0000313" key="4">
    <source>
        <dbReference type="Proteomes" id="UP001152797"/>
    </source>
</evidence>
<sequence length="1934" mass="213002">FQDLTAARATYLWINKGNRFLEIMKQQPFKHGGYWLVKLELCSSLWLKIARQRLKKTVRLLNQMSFLVKDSWTNQYRLVSTCMPCTMVPLDRNTAENNVAALNRQTQRIPGLLAFQDQFPHAVRMVTADRAAGNIAAEVFIKSQSPNQANLQYPCDIHKKAACFKNSLKVVDPMISGLVNVGLALGGIGALQSLRQALQCIFREQLQIVIASPPGGDVAKHRREVLNLFCSDPASPGGSGDVEKKRKLILNYFANSDLESDEIIHYCPNCCSSPEVTMNHFLGDVTCALLPRAMSVIQRKNWVGQAKHFDWVGMLSSFWNLHLQVLLKFTGSPQKPVEAAEAGLNLEVLGDDAEWADLLGGAGQKEDDQDDLEADPEDEFLGPPGTATAGAGDLEECTTWADFNRAAAAKPVERRILEAVNGTSIAECFGHVEALLQEPPGALTDAQNNADTENTEKKIITGRGGGPWGAFVSAKSKNMKLNRDLIKTLSAQYRELDHDEWQHYKEMAELAALARKDGENGEEEEQQVEVEPNLDSVLDQLFTEFDCSDNENENMQPQDPEKVEDEDHPPQHALDVLELELAATPNHSWSKRSWTTDRVFGVLAPRCVQVPEQIRAHCSVDPAFYQEEGCEGTLQYMARLYLVFFRKDIYCKEDVQSFKALVKAIIEKQTMKGPCEITALLWPRVGVDVRMGLISWLQLQRGVGNWPNGAKNASPAIGIGAGGDYWSDYSGSLFSLHLQFAGTPAVPKPRAIAVVDSDVDAVTDSLNATTICDVDGAQFMVIAGKTSDGCLLCIAVARRMAPGLSLQEISEKVKSEKEFGAEWTRAKKALQEELDLSKDSALPTFLPSGSCARTVRYGHVVYDKAALLSSDQLVALVGKTARQLNLTPWTGVKFFYETNTDMQENFLTPDTQLARFERQAPYVFAYVHGRYWAENSGRYEGVGPGLKRQQQALPTLTSLKESADRIEASLTAATQAAPEVMMDALENEDETPEQAAQKVAGWHFYLKSNQSSKSKGNEGDMDEVMRGVALLYSELAKSQRGRAAKVRDYIAGSRPDSGELQNLNTRYEQCAALYQWQTVELKTISTEELDIMVKKVKQYWDVLPGGLKAKFTAAKAYHLMTSVTAIRFESEDDAAKAEELIDEMVSMVLVQASPPTSWVGLAPRNSDLLQEALAVLNDAVGRAESVMEETDAVKADKDLEEVTKTFSQTVQAISMGCIECFKADGFLKLWREPEEGIENFLALGEPFVKGLNSSRTYVESLMHQGEPFSSLSGLIESMDFITQLFKALDFTWGLGLKGFGSDPTIHDVLRFTSDAEKKRSGQTLVETTLKDSAMQSQQWLAASDEILRAAATSVKLRPTLERVADSLQKFRAGGVGGVGPSADRLIQLVEEFSECSQGMRRYELLPVESLLLTVLRAMADGFISMGKDDACNVSSKEVRAVLKGLHLFKHRASEHQLAAELEKWLLDMSAEMAVSDLVELAIHAMTNETVDFDQLTSVMTKCQKLQAPKGKEDFSFHMAGLLLTAHKACLTEVRQSTSQISQQLIQRRLNLLQKVAEFGFLPEDPLRKACRFHCDIIKPGVAMGNSIFQMMALGRDAEARVAKDEKAIILRTILRNSDEVLNSKADLELAEPDANPRGEGEGVAEAATATADCGPGHGHGPDPQLQAEEAAAAAEDDVFDDFASSMQLTVYKGMDAEQQEDEQMQDAVWLQPSPAQSLSLEEKTNLIISDFLQLDSSSAFLDMAQQESMQDFLLRHLVVNKSRMEDASLNLQKGLGSHAKPDWRVAGSFGSQDATVDEVLTTAKETIMKVPVKGQNLLGLIDKLSAVSAASTMADLVGSASILDLSLMGGVKEDVMTFKGAVVETSEILRNARALYQALVLVLALKLSKGDQNSVESAKKLVRDQNASMRRGLDGLKDEDIPVSLRTLSEKFLS</sequence>
<feature type="non-terminal residue" evidence="2">
    <location>
        <position position="1934"/>
    </location>
</feature>
<accession>A0A9P1DSQ5</accession>
<feature type="compositionally biased region" description="Acidic residues" evidence="1">
    <location>
        <begin position="367"/>
        <end position="380"/>
    </location>
</feature>
<feature type="region of interest" description="Disordered" evidence="1">
    <location>
        <begin position="1628"/>
        <end position="1673"/>
    </location>
</feature>
<evidence type="ECO:0000256" key="1">
    <source>
        <dbReference type="SAM" id="MobiDB-lite"/>
    </source>
</evidence>
<comment type="caution">
    <text evidence="2">The sequence shown here is derived from an EMBL/GenBank/DDBJ whole genome shotgun (WGS) entry which is preliminary data.</text>
</comment>
<feature type="region of interest" description="Disordered" evidence="1">
    <location>
        <begin position="362"/>
        <end position="392"/>
    </location>
</feature>
<evidence type="ECO:0000313" key="2">
    <source>
        <dbReference type="EMBL" id="CAI4015635.1"/>
    </source>
</evidence>